<evidence type="ECO:0000256" key="1">
    <source>
        <dbReference type="ARBA" id="ARBA00004533"/>
    </source>
</evidence>
<name>A0A921TCV3_9RHOB</name>
<feature type="domain" description="Mce/MlaD" evidence="8">
    <location>
        <begin position="304"/>
        <end position="396"/>
    </location>
</feature>
<feature type="transmembrane region" description="Helical" evidence="7">
    <location>
        <begin position="22"/>
        <end position="41"/>
    </location>
</feature>
<evidence type="ECO:0000256" key="4">
    <source>
        <dbReference type="ARBA" id="ARBA00022692"/>
    </source>
</evidence>
<dbReference type="RefSeq" id="WP_159965781.1">
    <property type="nucleotide sequence ID" value="NZ_APKE01000026.1"/>
</dbReference>
<evidence type="ECO:0000313" key="10">
    <source>
        <dbReference type="Proteomes" id="UP000698242"/>
    </source>
</evidence>
<dbReference type="OrthoDB" id="9806984at2"/>
<evidence type="ECO:0000256" key="5">
    <source>
        <dbReference type="ARBA" id="ARBA00022989"/>
    </source>
</evidence>
<comment type="subcellular location">
    <subcellularLocation>
        <location evidence="1">Cell inner membrane</location>
    </subcellularLocation>
</comment>
<evidence type="ECO:0000256" key="2">
    <source>
        <dbReference type="ARBA" id="ARBA00022475"/>
    </source>
</evidence>
<dbReference type="InterPro" id="IPR051800">
    <property type="entry name" value="PqiA-PqiB_transport"/>
</dbReference>
<keyword evidence="4 7" id="KW-0812">Transmembrane</keyword>
<comment type="caution">
    <text evidence="9">The sequence shown here is derived from an EMBL/GenBank/DDBJ whole genome shotgun (WGS) entry which is preliminary data.</text>
</comment>
<reference evidence="9" key="1">
    <citation type="submission" date="2013-03" db="EMBL/GenBank/DDBJ databases">
        <title>Genome Sequence of the Profundibacterium mesophilum strain KAUST100406-0324T from Red Sea, a novel genus in the family Rhodobacteraceae.</title>
        <authorList>
            <person name="Essack M."/>
            <person name="Alam I."/>
            <person name="Lafi F."/>
            <person name="Alawi W."/>
            <person name="Kamanu F."/>
            <person name="Al-Suwailem A."/>
            <person name="Lee O.O."/>
            <person name="Xu Y."/>
            <person name="Bajic V."/>
            <person name="Qian P.-Y."/>
            <person name="Archer J."/>
        </authorList>
    </citation>
    <scope>NUCLEOTIDE SEQUENCE</scope>
    <source>
        <strain evidence="9">KAUST100406-0324</strain>
    </source>
</reference>
<dbReference type="PANTHER" id="PTHR30462:SF0">
    <property type="entry name" value="INTERMEMBRANE TRANSPORT PROTEIN YEBT"/>
    <property type="match status" value="1"/>
</dbReference>
<keyword evidence="6 7" id="KW-0472">Membrane</keyword>
<gene>
    <name evidence="9" type="primary">pqiB</name>
    <name evidence="9" type="ORF">PMES_02262</name>
</gene>
<keyword evidence="2" id="KW-1003">Cell membrane</keyword>
<evidence type="ECO:0000256" key="6">
    <source>
        <dbReference type="ARBA" id="ARBA00023136"/>
    </source>
</evidence>
<feature type="domain" description="Mce/MlaD" evidence="8">
    <location>
        <begin position="164"/>
        <end position="220"/>
    </location>
</feature>
<keyword evidence="10" id="KW-1185">Reference proteome</keyword>
<keyword evidence="5 7" id="KW-1133">Transmembrane helix</keyword>
<keyword evidence="3" id="KW-0997">Cell inner membrane</keyword>
<dbReference type="Proteomes" id="UP000698242">
    <property type="component" value="Unassembled WGS sequence"/>
</dbReference>
<dbReference type="AlphaFoldDB" id="A0A921TCV3"/>
<dbReference type="PANTHER" id="PTHR30462">
    <property type="entry name" value="INTERMEMBRANE TRANSPORT PROTEIN PQIB-RELATED"/>
    <property type="match status" value="1"/>
</dbReference>
<feature type="domain" description="Mce/MlaD" evidence="8">
    <location>
        <begin position="51"/>
        <end position="127"/>
    </location>
</feature>
<proteinExistence type="predicted"/>
<evidence type="ECO:0000256" key="3">
    <source>
        <dbReference type="ARBA" id="ARBA00022519"/>
    </source>
</evidence>
<dbReference type="Pfam" id="PF02470">
    <property type="entry name" value="MlaD"/>
    <property type="match status" value="3"/>
</dbReference>
<evidence type="ECO:0000256" key="7">
    <source>
        <dbReference type="SAM" id="Phobius"/>
    </source>
</evidence>
<dbReference type="GO" id="GO:0005886">
    <property type="term" value="C:plasma membrane"/>
    <property type="evidence" value="ECO:0007669"/>
    <property type="project" value="UniProtKB-SubCell"/>
</dbReference>
<evidence type="ECO:0000259" key="8">
    <source>
        <dbReference type="Pfam" id="PF02470"/>
    </source>
</evidence>
<evidence type="ECO:0000313" key="9">
    <source>
        <dbReference type="EMBL" id="KAF0675372.1"/>
    </source>
</evidence>
<sequence length="1063" mass="109430">MTDTPPPAPSVKPAGRSLRDRFSLVWAVPVAALLISLAVVWQSYAEKGPLIGIVFENAAGVKAGETQLRYRDVTVGLVESVTFTDGLTNVLVEVRLEKEVAPFVDEDAKFWVVRPEVSAQGVSGLDTVLSGVFIAGSWDSTAGTQVARFEGAVRAPLIRNDQSGLTIQLRSATSDGLSEGTPILYRGISVGQIANLRLSDDGVQVLADGFIRAPISKLVTTATRFWDTSGFSFSFGASGAQLDVSSLASLVTGGISFDTTISGGEAIEPGHVFQLFESEDAARSSVFSEGQDGPKINLATVFEDAVTGLEPGAIVEYRGINVGKVSALTGLVDEERFGDSGVRLLATLELQPGKMGLGVETTEQEALDYLGNEVENGLRAQLQNASILGGLRISLIEMDSPIEAELDMDAAPYPMLPSTPADLSDFADTAEGVFNRVNALPIEELLGSAINVMDSVNRVLNDPALTDTPNEVLALLGDVRGLVTSDGVQRIPQDASQTLVSVQEAIGQFEGLLASMRDAGTVEALTEALVAAQEAADSVTGAVDGIPALTAQAQDAVASLDGLIAKAEGLPLEALLGDATAALGEVTRLLSDPATQGLPQTARDAVAEAQGLIADLRGSGMIEDAQATIDTARTAVTQIAEALTPVLAQAQQAASDISGAISGVPGVVARADAVGAQLETLLAEINTLPLDAVLARTQALLGSANALVAAPATQQLPAELAASLAEARGLVTDLRESAIIDNSAATIETARQTVEQIAGAVEPVLAQAQQAASDISGAVAGVPRIVTQAEGIAAQIDTLLSDVNSLPLDTVMARVAAILASAEALVSTPAMQQLPADASLALAGVRGVLDQISNSGLVTSTTRTLDVTRASVEELSAALQPVLAEARRAASAIAEASDEVPGVVARADAIAAEIEALVAGVGEVPLEEVVRRASDLLATAERLIGSEETQQVPGALTAALGEVDRLLSEIREGGLLERTNETITSAGVAADAIAAAANDLPTLVTRLDGVLGEASTVLGGYRADGTLGSEARAALRDIREAAKSVNSLARMLERNPNSLLLGR</sequence>
<dbReference type="EMBL" id="APKE01000026">
    <property type="protein sequence ID" value="KAF0675372.1"/>
    <property type="molecule type" value="Genomic_DNA"/>
</dbReference>
<dbReference type="InterPro" id="IPR003399">
    <property type="entry name" value="Mce/MlaD"/>
</dbReference>
<protein>
    <submittedName>
        <fullName evidence="9">Paraquat-inducible protein B</fullName>
    </submittedName>
</protein>
<accession>A0A921TCV3</accession>
<organism evidence="9 10">
    <name type="scientific">Profundibacterium mesophilum KAUST100406-0324</name>
    <dbReference type="NCBI Taxonomy" id="1037889"/>
    <lineage>
        <taxon>Bacteria</taxon>
        <taxon>Pseudomonadati</taxon>
        <taxon>Pseudomonadota</taxon>
        <taxon>Alphaproteobacteria</taxon>
        <taxon>Rhodobacterales</taxon>
        <taxon>Roseobacteraceae</taxon>
        <taxon>Profundibacterium</taxon>
    </lineage>
</organism>